<dbReference type="AlphaFoldDB" id="A0AAV8TVW5"/>
<organism evidence="1 2">
    <name type="scientific">Erythroxylum novogranatense</name>
    <dbReference type="NCBI Taxonomy" id="1862640"/>
    <lineage>
        <taxon>Eukaryota</taxon>
        <taxon>Viridiplantae</taxon>
        <taxon>Streptophyta</taxon>
        <taxon>Embryophyta</taxon>
        <taxon>Tracheophyta</taxon>
        <taxon>Spermatophyta</taxon>
        <taxon>Magnoliopsida</taxon>
        <taxon>eudicotyledons</taxon>
        <taxon>Gunneridae</taxon>
        <taxon>Pentapetalae</taxon>
        <taxon>rosids</taxon>
        <taxon>fabids</taxon>
        <taxon>Malpighiales</taxon>
        <taxon>Erythroxylaceae</taxon>
        <taxon>Erythroxylum</taxon>
    </lineage>
</organism>
<reference evidence="1 2" key="1">
    <citation type="submission" date="2021-09" db="EMBL/GenBank/DDBJ databases">
        <title>Genomic insights and catalytic innovation underlie evolution of tropane alkaloids biosynthesis.</title>
        <authorList>
            <person name="Wang Y.-J."/>
            <person name="Tian T."/>
            <person name="Huang J.-P."/>
            <person name="Huang S.-X."/>
        </authorList>
    </citation>
    <scope>NUCLEOTIDE SEQUENCE [LARGE SCALE GENOMIC DNA]</scope>
    <source>
        <strain evidence="1">KIB-2018</strain>
        <tissue evidence="1">Leaf</tissue>
    </source>
</reference>
<protein>
    <submittedName>
        <fullName evidence="1">Uncharacterized protein</fullName>
    </submittedName>
</protein>
<evidence type="ECO:0000313" key="1">
    <source>
        <dbReference type="EMBL" id="KAJ8771187.1"/>
    </source>
</evidence>
<dbReference type="Proteomes" id="UP001159364">
    <property type="component" value="Linkage Group LG03"/>
</dbReference>
<accession>A0AAV8TVW5</accession>
<sequence>MPKPSRTTLSVLSSEGEVKVKENERQILKPPNVPISKTLKWLNNLIILQEQKTTNQACQQELYTIGMGVHERCLHSLSFTEFQEKKQGSDV</sequence>
<dbReference type="EMBL" id="JAIWQS010000003">
    <property type="protein sequence ID" value="KAJ8771187.1"/>
    <property type="molecule type" value="Genomic_DNA"/>
</dbReference>
<proteinExistence type="predicted"/>
<evidence type="ECO:0000313" key="2">
    <source>
        <dbReference type="Proteomes" id="UP001159364"/>
    </source>
</evidence>
<gene>
    <name evidence="1" type="ORF">K2173_025873</name>
</gene>
<comment type="caution">
    <text evidence="1">The sequence shown here is derived from an EMBL/GenBank/DDBJ whole genome shotgun (WGS) entry which is preliminary data.</text>
</comment>
<name>A0AAV8TVW5_9ROSI</name>
<keyword evidence="2" id="KW-1185">Reference proteome</keyword>